<sequence length="128" mass="13431">MTCDEPGTHGLRRLHFYHLTRGGRPRELTKQVISCEVFWRCHGCHVGHTNLSDVGVDGKVLGSCGVTGENISHVSLLVGGHDDNVGDEAVDQYGVDGVTTEREGDGGVAVTTSTQLLDSKKSGGGGGD</sequence>
<comment type="caution">
    <text evidence="2">The sequence shown here is derived from an EMBL/GenBank/DDBJ whole genome shotgun (WGS) entry which is preliminary data.</text>
</comment>
<dbReference type="EMBL" id="JAWQEG010000353">
    <property type="protein sequence ID" value="KAK3891301.1"/>
    <property type="molecule type" value="Genomic_DNA"/>
</dbReference>
<feature type="region of interest" description="Disordered" evidence="1">
    <location>
        <begin position="98"/>
        <end position="128"/>
    </location>
</feature>
<accession>A0AAE1GGB7</accession>
<organism evidence="2 3">
    <name type="scientific">Petrolisthes cinctipes</name>
    <name type="common">Flat porcelain crab</name>
    <dbReference type="NCBI Taxonomy" id="88211"/>
    <lineage>
        <taxon>Eukaryota</taxon>
        <taxon>Metazoa</taxon>
        <taxon>Ecdysozoa</taxon>
        <taxon>Arthropoda</taxon>
        <taxon>Crustacea</taxon>
        <taxon>Multicrustacea</taxon>
        <taxon>Malacostraca</taxon>
        <taxon>Eumalacostraca</taxon>
        <taxon>Eucarida</taxon>
        <taxon>Decapoda</taxon>
        <taxon>Pleocyemata</taxon>
        <taxon>Anomura</taxon>
        <taxon>Galatheoidea</taxon>
        <taxon>Porcellanidae</taxon>
        <taxon>Petrolisthes</taxon>
    </lineage>
</organism>
<dbReference type="AlphaFoldDB" id="A0AAE1GGB7"/>
<reference evidence="2" key="1">
    <citation type="submission" date="2023-10" db="EMBL/GenBank/DDBJ databases">
        <title>Genome assemblies of two species of porcelain crab, Petrolisthes cinctipes and Petrolisthes manimaculis (Anomura: Porcellanidae).</title>
        <authorList>
            <person name="Angst P."/>
        </authorList>
    </citation>
    <scope>NUCLEOTIDE SEQUENCE</scope>
    <source>
        <strain evidence="2">PB745_01</strain>
        <tissue evidence="2">Gill</tissue>
    </source>
</reference>
<proteinExistence type="predicted"/>
<evidence type="ECO:0000256" key="1">
    <source>
        <dbReference type="SAM" id="MobiDB-lite"/>
    </source>
</evidence>
<gene>
    <name evidence="2" type="ORF">Pcinc_004816</name>
</gene>
<evidence type="ECO:0000313" key="2">
    <source>
        <dbReference type="EMBL" id="KAK3891301.1"/>
    </source>
</evidence>
<name>A0AAE1GGB7_PETCI</name>
<keyword evidence="3" id="KW-1185">Reference proteome</keyword>
<protein>
    <submittedName>
        <fullName evidence="2">Uncharacterized protein</fullName>
    </submittedName>
</protein>
<evidence type="ECO:0000313" key="3">
    <source>
        <dbReference type="Proteomes" id="UP001286313"/>
    </source>
</evidence>
<dbReference type="Proteomes" id="UP001286313">
    <property type="component" value="Unassembled WGS sequence"/>
</dbReference>